<dbReference type="PIRSF" id="PIRSF005572">
    <property type="entry name" value="NifS"/>
    <property type="match status" value="1"/>
</dbReference>
<dbReference type="EMBL" id="FNQY01000002">
    <property type="protein sequence ID" value="SDZ81107.1"/>
    <property type="molecule type" value="Genomic_DNA"/>
</dbReference>
<evidence type="ECO:0000256" key="3">
    <source>
        <dbReference type="ARBA" id="ARBA00012239"/>
    </source>
</evidence>
<evidence type="ECO:0000313" key="14">
    <source>
        <dbReference type="Proteomes" id="UP000199041"/>
    </source>
</evidence>
<dbReference type="SUPFAM" id="SSF53383">
    <property type="entry name" value="PLP-dependent transferases"/>
    <property type="match status" value="1"/>
</dbReference>
<dbReference type="PROSITE" id="PS00595">
    <property type="entry name" value="AA_TRANSFER_CLASS_5"/>
    <property type="match status" value="1"/>
</dbReference>
<evidence type="ECO:0000256" key="11">
    <source>
        <dbReference type="RuleBase" id="RU004504"/>
    </source>
</evidence>
<dbReference type="GO" id="GO:0031071">
    <property type="term" value="F:cysteine desulfurase activity"/>
    <property type="evidence" value="ECO:0007669"/>
    <property type="project" value="UniProtKB-EC"/>
</dbReference>
<evidence type="ECO:0000256" key="1">
    <source>
        <dbReference type="ARBA" id="ARBA00001933"/>
    </source>
</evidence>
<dbReference type="Gene3D" id="3.90.1150.10">
    <property type="entry name" value="Aspartate Aminotransferase, domain 1"/>
    <property type="match status" value="1"/>
</dbReference>
<evidence type="ECO:0000256" key="9">
    <source>
        <dbReference type="ARBA" id="ARBA00023014"/>
    </source>
</evidence>
<keyword evidence="4" id="KW-0808">Transferase</keyword>
<keyword evidence="7" id="KW-0663">Pyridoxal phosphate</keyword>
<dbReference type="EC" id="2.8.1.7" evidence="3"/>
<evidence type="ECO:0000256" key="7">
    <source>
        <dbReference type="ARBA" id="ARBA00022898"/>
    </source>
</evidence>
<keyword evidence="8" id="KW-0408">Iron</keyword>
<dbReference type="PANTHER" id="PTHR11601:SF34">
    <property type="entry name" value="CYSTEINE DESULFURASE"/>
    <property type="match status" value="1"/>
</dbReference>
<dbReference type="InterPro" id="IPR015424">
    <property type="entry name" value="PyrdxlP-dep_Trfase"/>
</dbReference>
<dbReference type="STRING" id="551991.SAMN05192529_10268"/>
<dbReference type="FunFam" id="3.40.640.10:FF:000003">
    <property type="entry name" value="Cysteine desulfurase IscS"/>
    <property type="match status" value="1"/>
</dbReference>
<comment type="cofactor">
    <cofactor evidence="1 11">
        <name>pyridoxal 5'-phosphate</name>
        <dbReference type="ChEBI" id="CHEBI:597326"/>
    </cofactor>
</comment>
<accession>A0A1H3W1V7</accession>
<dbReference type="Proteomes" id="UP000199041">
    <property type="component" value="Unassembled WGS sequence"/>
</dbReference>
<evidence type="ECO:0000256" key="5">
    <source>
        <dbReference type="ARBA" id="ARBA00022714"/>
    </source>
</evidence>
<evidence type="ECO:0000256" key="2">
    <source>
        <dbReference type="ARBA" id="ARBA00006490"/>
    </source>
</evidence>
<dbReference type="Pfam" id="PF00266">
    <property type="entry name" value="Aminotran_5"/>
    <property type="match status" value="1"/>
</dbReference>
<dbReference type="RefSeq" id="WP_091392933.1">
    <property type="nucleotide sequence ID" value="NZ_FNQY01000002.1"/>
</dbReference>
<comment type="catalytic activity">
    <reaction evidence="10">
        <text>(sulfur carrier)-H + L-cysteine = (sulfur carrier)-SH + L-alanine</text>
        <dbReference type="Rhea" id="RHEA:43892"/>
        <dbReference type="Rhea" id="RHEA-COMP:14737"/>
        <dbReference type="Rhea" id="RHEA-COMP:14739"/>
        <dbReference type="ChEBI" id="CHEBI:29917"/>
        <dbReference type="ChEBI" id="CHEBI:35235"/>
        <dbReference type="ChEBI" id="CHEBI:57972"/>
        <dbReference type="ChEBI" id="CHEBI:64428"/>
        <dbReference type="EC" id="2.8.1.7"/>
    </reaction>
</comment>
<dbReference type="OrthoDB" id="9804366at2"/>
<dbReference type="InterPro" id="IPR015422">
    <property type="entry name" value="PyrdxlP-dep_Trfase_small"/>
</dbReference>
<dbReference type="InterPro" id="IPR015421">
    <property type="entry name" value="PyrdxlP-dep_Trfase_major"/>
</dbReference>
<dbReference type="PANTHER" id="PTHR11601">
    <property type="entry name" value="CYSTEINE DESULFURYLASE FAMILY MEMBER"/>
    <property type="match status" value="1"/>
</dbReference>
<name>A0A1H3W1V7_9BACT</name>
<feature type="domain" description="Aminotransferase class V" evidence="12">
    <location>
        <begin position="2"/>
        <end position="365"/>
    </location>
</feature>
<dbReference type="InterPro" id="IPR020578">
    <property type="entry name" value="Aminotrans_V_PyrdxlP_BS"/>
</dbReference>
<dbReference type="GO" id="GO:0051537">
    <property type="term" value="F:2 iron, 2 sulfur cluster binding"/>
    <property type="evidence" value="ECO:0007669"/>
    <property type="project" value="UniProtKB-KW"/>
</dbReference>
<evidence type="ECO:0000259" key="12">
    <source>
        <dbReference type="Pfam" id="PF00266"/>
    </source>
</evidence>
<keyword evidence="9" id="KW-0411">Iron-sulfur</keyword>
<keyword evidence="5" id="KW-0001">2Fe-2S</keyword>
<proteinExistence type="inferred from homology"/>
<evidence type="ECO:0000256" key="10">
    <source>
        <dbReference type="ARBA" id="ARBA00050776"/>
    </source>
</evidence>
<comment type="similarity">
    <text evidence="2">Belongs to the class-V pyridoxal-phosphate-dependent aminotransferase family. NifS/IscS subfamily.</text>
</comment>
<evidence type="ECO:0000256" key="8">
    <source>
        <dbReference type="ARBA" id="ARBA00023004"/>
    </source>
</evidence>
<keyword evidence="14" id="KW-1185">Reference proteome</keyword>
<dbReference type="GO" id="GO:0046872">
    <property type="term" value="F:metal ion binding"/>
    <property type="evidence" value="ECO:0007669"/>
    <property type="project" value="UniProtKB-KW"/>
</dbReference>
<dbReference type="AlphaFoldDB" id="A0A1H3W1V7"/>
<dbReference type="InterPro" id="IPR000192">
    <property type="entry name" value="Aminotrans_V_dom"/>
</dbReference>
<gene>
    <name evidence="13" type="ORF">SAMN05192529_10268</name>
</gene>
<sequence length="382" mass="41355">MIYLDYNATTPVDERVISRILPFFSVDFGNAASAHPYGRKAHEAVEAARGSIARHIGADSSEIIFTSGATESCNLALKGCFESYAGKGRHIITVATEHAAVLDSCRYLKTRGAEITYLPVQSSGLIDLEALGQAIRSDTIMVAVMTANNESGVIQPIRAIGQLCHQRDVIFFTDATQALGKLPIDVQKDQIDLMAFSGHKIYAPKGVGGLYVRRKAPRVRLAEQMQGGGHEKGMRSGTLNVPGIVGMAEALRLFSLPEQRQVEAGIQALRDQLEAELLRLPGVFSNIPGHTKRMSHVANLRFEQITGKQLLGRLNEQLAVSSGSACSTESKEPSHVLLAMGLTEAQAQSSIRFSLGRFTTAQQIRQAISIITSAAEDLRRTS</sequence>
<evidence type="ECO:0000256" key="6">
    <source>
        <dbReference type="ARBA" id="ARBA00022723"/>
    </source>
</evidence>
<organism evidence="13 14">
    <name type="scientific">Arachidicoccus rhizosphaerae</name>
    <dbReference type="NCBI Taxonomy" id="551991"/>
    <lineage>
        <taxon>Bacteria</taxon>
        <taxon>Pseudomonadati</taxon>
        <taxon>Bacteroidota</taxon>
        <taxon>Chitinophagia</taxon>
        <taxon>Chitinophagales</taxon>
        <taxon>Chitinophagaceae</taxon>
        <taxon>Arachidicoccus</taxon>
    </lineage>
</organism>
<protein>
    <recommendedName>
        <fullName evidence="3">cysteine desulfurase</fullName>
        <ecNumber evidence="3">2.8.1.7</ecNumber>
    </recommendedName>
</protein>
<reference evidence="13 14" key="1">
    <citation type="submission" date="2016-10" db="EMBL/GenBank/DDBJ databases">
        <authorList>
            <person name="de Groot N.N."/>
        </authorList>
    </citation>
    <scope>NUCLEOTIDE SEQUENCE [LARGE SCALE GENOMIC DNA]</scope>
    <source>
        <strain evidence="13 14">Vu-144</strain>
    </source>
</reference>
<evidence type="ECO:0000313" key="13">
    <source>
        <dbReference type="EMBL" id="SDZ81107.1"/>
    </source>
</evidence>
<keyword evidence="6" id="KW-0479">Metal-binding</keyword>
<evidence type="ECO:0000256" key="4">
    <source>
        <dbReference type="ARBA" id="ARBA00022679"/>
    </source>
</evidence>
<dbReference type="Gene3D" id="3.40.640.10">
    <property type="entry name" value="Type I PLP-dependent aspartate aminotransferase-like (Major domain)"/>
    <property type="match status" value="1"/>
</dbReference>
<dbReference type="InterPro" id="IPR016454">
    <property type="entry name" value="Cysteine_dSase"/>
</dbReference>